<dbReference type="AlphaFoldDB" id="A0A1X2F295"/>
<proteinExistence type="predicted"/>
<evidence type="ECO:0000313" key="3">
    <source>
        <dbReference type="Proteomes" id="UP000193964"/>
    </source>
</evidence>
<sequence>MSAQGPRLAHVVLQTGQPEALAQFYAEILNGHVVFAGSGLIFLTCDEEHHRIAIARLPGGAEPKNPKAAGMNHMAFTFDTLDELLDQYQRLAKVGIRPATPDEATAFLQGPDFEADSWGPQFDVEKMVEARANGASVAELTSRTWALSGPKLPHPSLVLASLEPATH</sequence>
<dbReference type="InterPro" id="IPR029068">
    <property type="entry name" value="Glyas_Bleomycin-R_OHBP_Dase"/>
</dbReference>
<organism evidence="2 3">
    <name type="scientific">Mycolicibacterium wolinskyi</name>
    <dbReference type="NCBI Taxonomy" id="59750"/>
    <lineage>
        <taxon>Bacteria</taxon>
        <taxon>Bacillati</taxon>
        <taxon>Actinomycetota</taxon>
        <taxon>Actinomycetes</taxon>
        <taxon>Mycobacteriales</taxon>
        <taxon>Mycobacteriaceae</taxon>
        <taxon>Mycolicibacterium</taxon>
    </lineage>
</organism>
<dbReference type="Gene3D" id="3.10.180.10">
    <property type="entry name" value="2,3-Dihydroxybiphenyl 1,2-Dioxygenase, domain 1"/>
    <property type="match status" value="1"/>
</dbReference>
<dbReference type="Pfam" id="PF00903">
    <property type="entry name" value="Glyoxalase"/>
    <property type="match status" value="1"/>
</dbReference>
<reference evidence="2 3" key="1">
    <citation type="submission" date="2016-01" db="EMBL/GenBank/DDBJ databases">
        <title>The new phylogeny of the genus Mycobacterium.</title>
        <authorList>
            <person name="Tarcisio F."/>
            <person name="Conor M."/>
            <person name="Antonella G."/>
            <person name="Elisabetta G."/>
            <person name="Giulia F.S."/>
            <person name="Sara T."/>
            <person name="Anna F."/>
            <person name="Clotilde B."/>
            <person name="Roberto B."/>
            <person name="Veronica D.S."/>
            <person name="Fabio R."/>
            <person name="Monica P."/>
            <person name="Olivier J."/>
            <person name="Enrico T."/>
            <person name="Nicola S."/>
        </authorList>
    </citation>
    <scope>NUCLEOTIDE SEQUENCE [LARGE SCALE GENOMIC DNA]</scope>
    <source>
        <strain evidence="2 3">ATCC 700010</strain>
    </source>
</reference>
<evidence type="ECO:0000259" key="1">
    <source>
        <dbReference type="PROSITE" id="PS51819"/>
    </source>
</evidence>
<dbReference type="RefSeq" id="WP_085146192.1">
    <property type="nucleotide sequence ID" value="NZ_JACKUA010000030.1"/>
</dbReference>
<dbReference type="PROSITE" id="PS51819">
    <property type="entry name" value="VOC"/>
    <property type="match status" value="1"/>
</dbReference>
<accession>A0A1X2F295</accession>
<comment type="caution">
    <text evidence="2">The sequence shown here is derived from an EMBL/GenBank/DDBJ whole genome shotgun (WGS) entry which is preliminary data.</text>
</comment>
<evidence type="ECO:0000313" key="2">
    <source>
        <dbReference type="EMBL" id="ORX12498.1"/>
    </source>
</evidence>
<protein>
    <recommendedName>
        <fullName evidence="1">VOC domain-containing protein</fullName>
    </recommendedName>
</protein>
<dbReference type="EMBL" id="LQQA01000029">
    <property type="protein sequence ID" value="ORX12498.1"/>
    <property type="molecule type" value="Genomic_DNA"/>
</dbReference>
<dbReference type="Proteomes" id="UP000193964">
    <property type="component" value="Unassembled WGS sequence"/>
</dbReference>
<dbReference type="InterPro" id="IPR004360">
    <property type="entry name" value="Glyas_Fos-R_dOase_dom"/>
</dbReference>
<dbReference type="InterPro" id="IPR037523">
    <property type="entry name" value="VOC_core"/>
</dbReference>
<feature type="domain" description="VOC" evidence="1">
    <location>
        <begin position="7"/>
        <end position="143"/>
    </location>
</feature>
<name>A0A1X2F295_9MYCO</name>
<gene>
    <name evidence="2" type="ORF">AWC31_31490</name>
</gene>
<dbReference type="OrthoDB" id="9804907at2"/>
<dbReference type="SUPFAM" id="SSF54593">
    <property type="entry name" value="Glyoxalase/Bleomycin resistance protein/Dihydroxybiphenyl dioxygenase"/>
    <property type="match status" value="1"/>
</dbReference>